<proteinExistence type="predicted"/>
<protein>
    <submittedName>
        <fullName evidence="1">Uncharacterized protein</fullName>
    </submittedName>
</protein>
<dbReference type="EMBL" id="JACDQQ010000228">
    <property type="protein sequence ID" value="MBA0083791.1"/>
    <property type="molecule type" value="Genomic_DNA"/>
</dbReference>
<dbReference type="Proteomes" id="UP000567293">
    <property type="component" value="Unassembled WGS sequence"/>
</dbReference>
<name>A0A7V8SVF1_9BACT</name>
<organism evidence="1 2">
    <name type="scientific">Candidatus Acidiferrum panamense</name>
    <dbReference type="NCBI Taxonomy" id="2741543"/>
    <lineage>
        <taxon>Bacteria</taxon>
        <taxon>Pseudomonadati</taxon>
        <taxon>Acidobacteriota</taxon>
        <taxon>Terriglobia</taxon>
        <taxon>Candidatus Acidiferrales</taxon>
        <taxon>Candidatus Acidiferrum</taxon>
    </lineage>
</organism>
<reference evidence="1" key="1">
    <citation type="submission" date="2020-06" db="EMBL/GenBank/DDBJ databases">
        <title>Legume-microbial interactions unlock mineral nutrients during tropical forest succession.</title>
        <authorList>
            <person name="Epihov D.Z."/>
        </authorList>
    </citation>
    <scope>NUCLEOTIDE SEQUENCE [LARGE SCALE GENOMIC DNA]</scope>
    <source>
        <strain evidence="1">Pan2503</strain>
    </source>
</reference>
<feature type="non-terminal residue" evidence="1">
    <location>
        <position position="1"/>
    </location>
</feature>
<dbReference type="AlphaFoldDB" id="A0A7V8SVF1"/>
<evidence type="ECO:0000313" key="2">
    <source>
        <dbReference type="Proteomes" id="UP000567293"/>
    </source>
</evidence>
<comment type="caution">
    <text evidence="1">The sequence shown here is derived from an EMBL/GenBank/DDBJ whole genome shotgun (WGS) entry which is preliminary data.</text>
</comment>
<gene>
    <name evidence="1" type="ORF">HRJ53_02235</name>
</gene>
<sequence>DEFQEVSELLPLPDFDGSPDLEWMRHQGLKVRRLIWRGDDPEQAIYLCLPRLLQNTEIEVAILPEFAEVVVGVNIRRCCGSNHDVSAGGL</sequence>
<evidence type="ECO:0000313" key="1">
    <source>
        <dbReference type="EMBL" id="MBA0083791.1"/>
    </source>
</evidence>
<accession>A0A7V8SVF1</accession>
<keyword evidence="2" id="KW-1185">Reference proteome</keyword>